<evidence type="ECO:0000256" key="6">
    <source>
        <dbReference type="ARBA" id="ARBA00022679"/>
    </source>
</evidence>
<dbReference type="Proteomes" id="UP000504633">
    <property type="component" value="Unplaced"/>
</dbReference>
<evidence type="ECO:0000256" key="4">
    <source>
        <dbReference type="ARBA" id="ARBA00022490"/>
    </source>
</evidence>
<evidence type="ECO:0000256" key="7">
    <source>
        <dbReference type="ARBA" id="ARBA00022691"/>
    </source>
</evidence>
<dbReference type="SUPFAM" id="SSF53335">
    <property type="entry name" value="S-adenosyl-L-methionine-dependent methyltransferases"/>
    <property type="match status" value="1"/>
</dbReference>
<dbReference type="InterPro" id="IPR019410">
    <property type="entry name" value="Methyltransf_16"/>
</dbReference>
<evidence type="ECO:0000256" key="9">
    <source>
        <dbReference type="ARBA" id="ARBA00038126"/>
    </source>
</evidence>
<keyword evidence="5 12" id="KW-0489">Methyltransferase</keyword>
<evidence type="ECO:0000256" key="1">
    <source>
        <dbReference type="ARBA" id="ARBA00004123"/>
    </source>
</evidence>
<keyword evidence="11" id="KW-1185">Reference proteome</keyword>
<dbReference type="GO" id="GO:0005634">
    <property type="term" value="C:nucleus"/>
    <property type="evidence" value="ECO:0007669"/>
    <property type="project" value="UniProtKB-SubCell"/>
</dbReference>
<evidence type="ECO:0000256" key="8">
    <source>
        <dbReference type="ARBA" id="ARBA00023242"/>
    </source>
</evidence>
<dbReference type="Pfam" id="PF10294">
    <property type="entry name" value="Methyltransf_16"/>
    <property type="match status" value="1"/>
</dbReference>
<dbReference type="GO" id="GO:0018064">
    <property type="term" value="F:protein-L-histidine N-tele-methyltransferase activity"/>
    <property type="evidence" value="ECO:0007669"/>
    <property type="project" value="UniProtKB-EC"/>
</dbReference>
<accession>A0A6J1LPD5</accession>
<dbReference type="InterPro" id="IPR029063">
    <property type="entry name" value="SAM-dependent_MTases_sf"/>
</dbReference>
<reference evidence="12" key="1">
    <citation type="submission" date="2025-08" db="UniProtKB">
        <authorList>
            <consortium name="RefSeq"/>
        </authorList>
    </citation>
    <scope>IDENTIFICATION</scope>
    <source>
        <strain evidence="12">15085-1641.00</strain>
        <tissue evidence="12">Whole body</tissue>
    </source>
</reference>
<dbReference type="CDD" id="cd02440">
    <property type="entry name" value="AdoMet_MTases"/>
    <property type="match status" value="1"/>
</dbReference>
<feature type="region of interest" description="Disordered" evidence="10">
    <location>
        <begin position="1"/>
        <end position="36"/>
    </location>
</feature>
<sequence>MFEFNFEVNESDSSGTESPFKKRKIAENSNSDSPNKKIDWYQAEQIKPTKDLLQSLDIYELNAKELTIGNIELRHLIAGFLLEDIKEHSDLDSQDIRISEESHSDLIAGVYEGGAKIWECTDDLLIYLSKHFEKADWKDKSVLDLGCGSGLLGIYAVKCGAKVDFQDYNKDVLEKITMPNVLLNFEDTLNDDEKMDLLQTESNFYAGDWSNFAELTKNVEKYDIILTSETIYNIENQEKLLETFRKRLKEDGIVLVAGKSHYFGVGGGLEQFIDYVKSKNVFTTNYLWKSDENLKRGIVELKFQ</sequence>
<dbReference type="GO" id="GO:0032259">
    <property type="term" value="P:methylation"/>
    <property type="evidence" value="ECO:0007669"/>
    <property type="project" value="UniProtKB-KW"/>
</dbReference>
<keyword evidence="6" id="KW-0808">Transferase</keyword>
<dbReference type="AlphaFoldDB" id="A0A6J1LPD5"/>
<dbReference type="OMA" id="FQSESVW"/>
<comment type="similarity">
    <text evidence="9">Belongs to the methyltransferase superfamily. METTL18 family.</text>
</comment>
<gene>
    <name evidence="12" type="primary">LOC111595807</name>
</gene>
<organism evidence="11 12">
    <name type="scientific">Drosophila hydei</name>
    <name type="common">Fruit fly</name>
    <dbReference type="NCBI Taxonomy" id="7224"/>
    <lineage>
        <taxon>Eukaryota</taxon>
        <taxon>Metazoa</taxon>
        <taxon>Ecdysozoa</taxon>
        <taxon>Arthropoda</taxon>
        <taxon>Hexapoda</taxon>
        <taxon>Insecta</taxon>
        <taxon>Pterygota</taxon>
        <taxon>Neoptera</taxon>
        <taxon>Endopterygota</taxon>
        <taxon>Diptera</taxon>
        <taxon>Brachycera</taxon>
        <taxon>Muscomorpha</taxon>
        <taxon>Ephydroidea</taxon>
        <taxon>Drosophilidae</taxon>
        <taxon>Drosophila</taxon>
    </lineage>
</organism>
<dbReference type="GeneID" id="111595807"/>
<evidence type="ECO:0000256" key="2">
    <source>
        <dbReference type="ARBA" id="ARBA00004496"/>
    </source>
</evidence>
<comment type="subcellular location">
    <subcellularLocation>
        <location evidence="2">Cytoplasm</location>
    </subcellularLocation>
    <subcellularLocation>
        <location evidence="1">Nucleus</location>
    </subcellularLocation>
</comment>
<dbReference type="KEGG" id="dhe:111595807"/>
<dbReference type="EC" id="2.1.1.85" evidence="3"/>
<name>A0A6J1LPD5_DROHY</name>
<dbReference type="OrthoDB" id="1723750at2759"/>
<dbReference type="Gene3D" id="3.40.50.150">
    <property type="entry name" value="Vaccinia Virus protein VP39"/>
    <property type="match status" value="1"/>
</dbReference>
<dbReference type="PANTHER" id="PTHR14614">
    <property type="entry name" value="HEPATOCELLULAR CARCINOMA-ASSOCIATED ANTIGEN"/>
    <property type="match status" value="1"/>
</dbReference>
<proteinExistence type="inferred from homology"/>
<dbReference type="GO" id="GO:0005737">
    <property type="term" value="C:cytoplasm"/>
    <property type="evidence" value="ECO:0007669"/>
    <property type="project" value="UniProtKB-SubCell"/>
</dbReference>
<dbReference type="PANTHER" id="PTHR14614:SF39">
    <property type="entry name" value="HISTIDINE PROTEIN METHYLTRANSFERASE 1 HOMOLOG"/>
    <property type="match status" value="1"/>
</dbReference>
<evidence type="ECO:0000256" key="5">
    <source>
        <dbReference type="ARBA" id="ARBA00022603"/>
    </source>
</evidence>
<evidence type="ECO:0000256" key="3">
    <source>
        <dbReference type="ARBA" id="ARBA00012533"/>
    </source>
</evidence>
<protein>
    <recommendedName>
        <fullName evidence="3">protein-histidine N-methyltransferase</fullName>
        <ecNumber evidence="3">2.1.1.85</ecNumber>
    </recommendedName>
</protein>
<dbReference type="RefSeq" id="XP_023165466.2">
    <property type="nucleotide sequence ID" value="XM_023309698.2"/>
</dbReference>
<evidence type="ECO:0000313" key="12">
    <source>
        <dbReference type="RefSeq" id="XP_023165466.2"/>
    </source>
</evidence>
<keyword evidence="4" id="KW-0963">Cytoplasm</keyword>
<evidence type="ECO:0000313" key="11">
    <source>
        <dbReference type="Proteomes" id="UP000504633"/>
    </source>
</evidence>
<evidence type="ECO:0000256" key="10">
    <source>
        <dbReference type="SAM" id="MobiDB-lite"/>
    </source>
</evidence>
<keyword evidence="7" id="KW-0949">S-adenosyl-L-methionine</keyword>
<keyword evidence="8" id="KW-0539">Nucleus</keyword>